<protein>
    <submittedName>
        <fullName evidence="1">Uncharacterized protein</fullName>
    </submittedName>
</protein>
<reference evidence="1 2" key="1">
    <citation type="submission" date="2020-05" db="EMBL/GenBank/DDBJ databases">
        <title>Horizontal transmission and recombination maintain forever young bacterial symbiont genomes.</title>
        <authorList>
            <person name="Russell S.L."/>
            <person name="Pepper-Tunick E."/>
            <person name="Svedberg J."/>
            <person name="Byrne A."/>
            <person name="Ruelas Castillo J."/>
            <person name="Vollmers C."/>
            <person name="Beinart R.A."/>
            <person name="Corbett-Detig R."/>
        </authorList>
    </citation>
    <scope>NUCLEOTIDE SEQUENCE [LARGE SCALE GENOMIC DNA]</scope>
    <source>
        <strain evidence="1">JDF_Ridge</strain>
    </source>
</reference>
<organism evidence="1 2">
    <name type="scientific">Candidatus Ruthia endofausta</name>
    <dbReference type="NCBI Taxonomy" id="2738852"/>
    <lineage>
        <taxon>Bacteria</taxon>
        <taxon>Pseudomonadati</taxon>
        <taxon>Pseudomonadota</taxon>
        <taxon>Gammaproteobacteria</taxon>
        <taxon>Candidatus Pseudothioglobaceae</taxon>
        <taxon>Candidatus Ruthturnera</taxon>
    </lineage>
</organism>
<evidence type="ECO:0000313" key="2">
    <source>
        <dbReference type="Proteomes" id="UP000509429"/>
    </source>
</evidence>
<sequence length="66" mass="7390">MNDKANEFFNQFGSGRMQISIHGLSSKELDYSIKTIQPISELNDNIKGNILGIEVELTPLISFEFG</sequence>
<gene>
    <name evidence="1" type="ORF">HUE58_02680</name>
</gene>
<dbReference type="KEGG" id="reo:HUE58_02680"/>
<keyword evidence="2" id="KW-1185">Reference proteome</keyword>
<dbReference type="RefSeq" id="WP_174605516.1">
    <property type="nucleotide sequence ID" value="NZ_CP054490.1"/>
</dbReference>
<name>A0A6N0HP66_9GAMM</name>
<dbReference type="EMBL" id="CP054490">
    <property type="protein sequence ID" value="QKQ24077.1"/>
    <property type="molecule type" value="Genomic_DNA"/>
</dbReference>
<evidence type="ECO:0000313" key="1">
    <source>
        <dbReference type="EMBL" id="QKQ24077.1"/>
    </source>
</evidence>
<dbReference type="Proteomes" id="UP000509429">
    <property type="component" value="Chromosome"/>
</dbReference>
<dbReference type="AlphaFoldDB" id="A0A6N0HP66"/>
<accession>A0A6N0HP66</accession>
<proteinExistence type="predicted"/>